<dbReference type="Pfam" id="PF01832">
    <property type="entry name" value="Glucosaminidase"/>
    <property type="match status" value="1"/>
</dbReference>
<protein>
    <submittedName>
        <fullName evidence="3">Glucosaminidase domain-containing protein</fullName>
    </submittedName>
</protein>
<dbReference type="PANTHER" id="PTHR40572">
    <property type="entry name" value="PROTEIN BAX"/>
    <property type="match status" value="1"/>
</dbReference>
<keyword evidence="1" id="KW-1133">Transmembrane helix</keyword>
<evidence type="ECO:0000259" key="2">
    <source>
        <dbReference type="SMART" id="SM00047"/>
    </source>
</evidence>
<sequence>MNSVSLPSGPSGSPGRALLGIAAAGLLGLLMFSPTLLLHYQIQTPEAEAEEDTTPPIWPLPDDETALRKAQLINLLLPAIQANNRELLALRAEAEAIHQRFRARRLTAQDFDWLVAQARRYRLEPPATPATLTEDWFATLLRRIDIVPASLALAQGAIESAWGTSRFAEEGNNYFGQWCFTPGCGMVPARRPAGARYEVQLFDTPDDAVRAYMLNLNSHPRYRHLRLLREQARAQEKPISGHTLAAGLEGYAEIGDEYISRLRAVMRSNDFRRFESF</sequence>
<evidence type="ECO:0000313" key="3">
    <source>
        <dbReference type="EMBL" id="MCK0537201.1"/>
    </source>
</evidence>
<dbReference type="InterPro" id="IPR053195">
    <property type="entry name" value="Bax-like"/>
</dbReference>
<keyword evidence="1" id="KW-0472">Membrane</keyword>
<accession>A0ABT0E5U5</accession>
<dbReference type="EMBL" id="JALKII010000002">
    <property type="protein sequence ID" value="MCK0537201.1"/>
    <property type="molecule type" value="Genomic_DNA"/>
</dbReference>
<dbReference type="Proteomes" id="UP001165524">
    <property type="component" value="Unassembled WGS sequence"/>
</dbReference>
<feature type="transmembrane region" description="Helical" evidence="1">
    <location>
        <begin position="17"/>
        <end position="38"/>
    </location>
</feature>
<keyword evidence="1" id="KW-0812">Transmembrane</keyword>
<dbReference type="Gene3D" id="1.10.530.10">
    <property type="match status" value="1"/>
</dbReference>
<dbReference type="PANTHER" id="PTHR40572:SF1">
    <property type="entry name" value="PROTEIN BAX"/>
    <property type="match status" value="1"/>
</dbReference>
<comment type="caution">
    <text evidence="3">The sequence shown here is derived from an EMBL/GenBank/DDBJ whole genome shotgun (WGS) entry which is preliminary data.</text>
</comment>
<dbReference type="InterPro" id="IPR002901">
    <property type="entry name" value="MGlyc_endo_b_GlcNAc-like_dom"/>
</dbReference>
<evidence type="ECO:0000256" key="1">
    <source>
        <dbReference type="SAM" id="Phobius"/>
    </source>
</evidence>
<keyword evidence="4" id="KW-1185">Reference proteome</keyword>
<organism evidence="3 4">
    <name type="scientific">Alcanivorax quisquiliarum</name>
    <dbReference type="NCBI Taxonomy" id="2933565"/>
    <lineage>
        <taxon>Bacteria</taxon>
        <taxon>Pseudomonadati</taxon>
        <taxon>Pseudomonadota</taxon>
        <taxon>Gammaproteobacteria</taxon>
        <taxon>Oceanospirillales</taxon>
        <taxon>Alcanivoracaceae</taxon>
        <taxon>Alcanivorax</taxon>
    </lineage>
</organism>
<gene>
    <name evidence="3" type="ORF">MU846_05705</name>
</gene>
<dbReference type="SMART" id="SM00047">
    <property type="entry name" value="LYZ2"/>
    <property type="match status" value="1"/>
</dbReference>
<name>A0ABT0E5U5_9GAMM</name>
<reference evidence="3" key="1">
    <citation type="submission" date="2022-04" db="EMBL/GenBank/DDBJ databases">
        <title>Alcanivorax sp. CY1518 draft genome sequence.</title>
        <authorList>
            <person name="Zhao G."/>
            <person name="An M."/>
        </authorList>
    </citation>
    <scope>NUCLEOTIDE SEQUENCE</scope>
    <source>
        <strain evidence="3">CY1518</strain>
    </source>
</reference>
<dbReference type="RefSeq" id="WP_246950058.1">
    <property type="nucleotide sequence ID" value="NZ_JALKII010000002.1"/>
</dbReference>
<proteinExistence type="predicted"/>
<evidence type="ECO:0000313" key="4">
    <source>
        <dbReference type="Proteomes" id="UP001165524"/>
    </source>
</evidence>
<feature type="domain" description="Mannosyl-glycoprotein endo-beta-N-acetylglucosamidase-like" evidence="2">
    <location>
        <begin position="124"/>
        <end position="259"/>
    </location>
</feature>